<organism evidence="1 2">
    <name type="scientific">Thermococcus celericrescens</name>
    <dbReference type="NCBI Taxonomy" id="227598"/>
    <lineage>
        <taxon>Archaea</taxon>
        <taxon>Methanobacteriati</taxon>
        <taxon>Methanobacteriota</taxon>
        <taxon>Thermococci</taxon>
        <taxon>Thermococcales</taxon>
        <taxon>Thermococcaceae</taxon>
        <taxon>Thermococcus</taxon>
    </lineage>
</organism>
<keyword evidence="2" id="KW-1185">Reference proteome</keyword>
<evidence type="ECO:0000313" key="2">
    <source>
        <dbReference type="Proteomes" id="UP000053462"/>
    </source>
</evidence>
<proteinExistence type="predicted"/>
<comment type="caution">
    <text evidence="1">The sequence shown here is derived from an EMBL/GenBank/DDBJ whole genome shotgun (WGS) entry which is preliminary data.</text>
</comment>
<dbReference type="Proteomes" id="UP000053462">
    <property type="component" value="Unassembled WGS sequence"/>
</dbReference>
<dbReference type="AlphaFoldDB" id="A0A100XVU7"/>
<gene>
    <name evidence="1" type="ORF">APY94_12155</name>
</gene>
<reference evidence="1 2" key="1">
    <citation type="submission" date="2015-10" db="EMBL/GenBank/DDBJ databases">
        <title>Draft genome sequence of Thermococcus celericrescens strain DSM 17994.</title>
        <authorList>
            <person name="Hong S.-J."/>
            <person name="Park C.-E."/>
            <person name="Shin J.-H."/>
        </authorList>
    </citation>
    <scope>NUCLEOTIDE SEQUENCE [LARGE SCALE GENOMIC DNA]</scope>
    <source>
        <strain evidence="1 2">DSM 17994</strain>
    </source>
</reference>
<accession>A0A100XVU7</accession>
<evidence type="ECO:0000313" key="1">
    <source>
        <dbReference type="EMBL" id="KUH31689.1"/>
    </source>
</evidence>
<sequence>MKREDQVNNLGEGKFYEYLSGFRRRTETLFSKFFEFLLRPSRSVSLEGFEYWDFGDNPDCEPVDYTTS</sequence>
<dbReference type="STRING" id="227598.APY94_12155"/>
<dbReference type="EMBL" id="LLYW01000050">
    <property type="protein sequence ID" value="KUH31689.1"/>
    <property type="molecule type" value="Genomic_DNA"/>
</dbReference>
<name>A0A100XVU7_9EURY</name>
<protein>
    <submittedName>
        <fullName evidence="1">Uncharacterized protein</fullName>
    </submittedName>
</protein>